<sequence>MTTCFTLHADAAYPGHPAGMDRETGSDGTGSQAVPASGPPAIGSCRPVNRGLPSTFADQFGRYLRVSLRYRCAESTPFNIVATVYRNPNSSNDSGFYSDLHEGVSRTPQLSFGVGRCRSERATGYRVGYDIRIDNRPAVYYQTPIVRLRCGR</sequence>
<reference evidence="3" key="1">
    <citation type="journal article" date="2019" name="Int. J. Syst. Evol. Microbiol.">
        <title>The Global Catalogue of Microorganisms (GCM) 10K type strain sequencing project: providing services to taxonomists for standard genome sequencing and annotation.</title>
        <authorList>
            <consortium name="The Broad Institute Genomics Platform"/>
            <consortium name="The Broad Institute Genome Sequencing Center for Infectious Disease"/>
            <person name="Wu L."/>
            <person name="Ma J."/>
        </authorList>
    </citation>
    <scope>NUCLEOTIDE SEQUENCE [LARGE SCALE GENOMIC DNA]</scope>
    <source>
        <strain evidence="3">JCM 18459</strain>
    </source>
</reference>
<dbReference type="EMBL" id="BAABKG010000002">
    <property type="protein sequence ID" value="GAA5145706.1"/>
    <property type="molecule type" value="Genomic_DNA"/>
</dbReference>
<evidence type="ECO:0000256" key="1">
    <source>
        <dbReference type="SAM" id="MobiDB-lite"/>
    </source>
</evidence>
<keyword evidence="3" id="KW-1185">Reference proteome</keyword>
<evidence type="ECO:0000313" key="3">
    <source>
        <dbReference type="Proteomes" id="UP001500221"/>
    </source>
</evidence>
<feature type="region of interest" description="Disordered" evidence="1">
    <location>
        <begin position="15"/>
        <end position="41"/>
    </location>
</feature>
<accession>A0ABP9PG94</accession>
<protein>
    <recommendedName>
        <fullName evidence="4">DUF2690 domain-containing protein</fullName>
    </recommendedName>
</protein>
<proteinExistence type="predicted"/>
<organism evidence="2 3">
    <name type="scientific">Nocardioides marinquilinus</name>
    <dbReference type="NCBI Taxonomy" id="1210400"/>
    <lineage>
        <taxon>Bacteria</taxon>
        <taxon>Bacillati</taxon>
        <taxon>Actinomycetota</taxon>
        <taxon>Actinomycetes</taxon>
        <taxon>Propionibacteriales</taxon>
        <taxon>Nocardioidaceae</taxon>
        <taxon>Nocardioides</taxon>
    </lineage>
</organism>
<gene>
    <name evidence="2" type="ORF">GCM10023340_15490</name>
</gene>
<name>A0ABP9PG94_9ACTN</name>
<evidence type="ECO:0008006" key="4">
    <source>
        <dbReference type="Google" id="ProtNLM"/>
    </source>
</evidence>
<evidence type="ECO:0000313" key="2">
    <source>
        <dbReference type="EMBL" id="GAA5145706.1"/>
    </source>
</evidence>
<dbReference type="Proteomes" id="UP001500221">
    <property type="component" value="Unassembled WGS sequence"/>
</dbReference>
<comment type="caution">
    <text evidence="2">The sequence shown here is derived from an EMBL/GenBank/DDBJ whole genome shotgun (WGS) entry which is preliminary data.</text>
</comment>